<dbReference type="Proteomes" id="UP001197492">
    <property type="component" value="Unassembled WGS sequence"/>
</dbReference>
<keyword evidence="5" id="KW-1185">Reference proteome</keyword>
<feature type="transmembrane region" description="Helical" evidence="1">
    <location>
        <begin position="44"/>
        <end position="67"/>
    </location>
</feature>
<feature type="transmembrane region" description="Helical" evidence="1">
    <location>
        <begin position="74"/>
        <end position="91"/>
    </location>
</feature>
<evidence type="ECO:0000313" key="2">
    <source>
        <dbReference type="EMBL" id="MBV3382706.1"/>
    </source>
</evidence>
<feature type="transmembrane region" description="Helical" evidence="1">
    <location>
        <begin position="111"/>
        <end position="130"/>
    </location>
</feature>
<dbReference type="AlphaFoldDB" id="A0AAW4MY08"/>
<protein>
    <submittedName>
        <fullName evidence="2">Uncharacterized protein</fullName>
    </submittedName>
</protein>
<name>A0AAW4MY08_9FIRM</name>
<dbReference type="Proteomes" id="UP001196408">
    <property type="component" value="Unassembled WGS sequence"/>
</dbReference>
<evidence type="ECO:0000313" key="3">
    <source>
        <dbReference type="EMBL" id="MBV3392778.1"/>
    </source>
</evidence>
<keyword evidence="1" id="KW-0812">Transmembrane</keyword>
<dbReference type="EMBL" id="JAHOEF010000028">
    <property type="protein sequence ID" value="MBV3382706.1"/>
    <property type="molecule type" value="Genomic_DNA"/>
</dbReference>
<comment type="caution">
    <text evidence="2">The sequence shown here is derived from an EMBL/GenBank/DDBJ whole genome shotgun (WGS) entry which is preliminary data.</text>
</comment>
<sequence length="135" mass="15272">MKDTTKSIIYGATPIALYIIQTSSTEYVQKFQHALTLLTQDQNYSTAISFSIISNILIAICFILMFVMATKNNVTKLISAVYAVVGVFLLFDQYTATIQNHLYTNVITQFTHNNISLIVITTVIMIYNLYNLLKN</sequence>
<keyword evidence="1" id="KW-0472">Membrane</keyword>
<proteinExistence type="predicted"/>
<organism evidence="2 4">
    <name type="scientific">Catenibacterium mitsuokai</name>
    <dbReference type="NCBI Taxonomy" id="100886"/>
    <lineage>
        <taxon>Bacteria</taxon>
        <taxon>Bacillati</taxon>
        <taxon>Bacillota</taxon>
        <taxon>Erysipelotrichia</taxon>
        <taxon>Erysipelotrichales</taxon>
        <taxon>Coprobacillaceae</taxon>
        <taxon>Catenibacterium</taxon>
    </lineage>
</organism>
<feature type="transmembrane region" description="Helical" evidence="1">
    <location>
        <begin position="7"/>
        <end position="24"/>
    </location>
</feature>
<dbReference type="EMBL" id="JAHOEL010000028">
    <property type="protein sequence ID" value="MBV3392778.1"/>
    <property type="molecule type" value="Genomic_DNA"/>
</dbReference>
<evidence type="ECO:0000313" key="5">
    <source>
        <dbReference type="Proteomes" id="UP001197492"/>
    </source>
</evidence>
<dbReference type="RefSeq" id="WP_217747555.1">
    <property type="nucleotide sequence ID" value="NZ_JAHOEB010000027.1"/>
</dbReference>
<reference evidence="2 5" key="1">
    <citation type="submission" date="2021-06" db="EMBL/GenBank/DDBJ databases">
        <title>Collection of gut derived symbiotic bacterial strains cultured from healthy donors.</title>
        <authorList>
            <person name="Lin H."/>
            <person name="Littmann E."/>
            <person name="Pamer E.G."/>
        </authorList>
    </citation>
    <scope>NUCLEOTIDE SEQUENCE</scope>
    <source>
        <strain evidence="3 5">MSK.21.70</strain>
        <strain evidence="2">MSK.21.82</strain>
    </source>
</reference>
<evidence type="ECO:0000313" key="4">
    <source>
        <dbReference type="Proteomes" id="UP001196408"/>
    </source>
</evidence>
<keyword evidence="1" id="KW-1133">Transmembrane helix</keyword>
<evidence type="ECO:0000256" key="1">
    <source>
        <dbReference type="SAM" id="Phobius"/>
    </source>
</evidence>
<gene>
    <name evidence="2" type="ORF">KSV97_05620</name>
    <name evidence="3" type="ORF">KSW06_05865</name>
</gene>
<accession>A0AAW4MY08</accession>